<dbReference type="Proteomes" id="UP001501920">
    <property type="component" value="Chromosome 17"/>
</dbReference>
<organism evidence="2 3">
    <name type="scientific">Pygocentrus nattereri</name>
    <name type="common">Red-bellied piranha</name>
    <dbReference type="NCBI Taxonomy" id="42514"/>
    <lineage>
        <taxon>Eukaryota</taxon>
        <taxon>Metazoa</taxon>
        <taxon>Chordata</taxon>
        <taxon>Craniata</taxon>
        <taxon>Vertebrata</taxon>
        <taxon>Euteleostomi</taxon>
        <taxon>Actinopterygii</taxon>
        <taxon>Neopterygii</taxon>
        <taxon>Teleostei</taxon>
        <taxon>Ostariophysi</taxon>
        <taxon>Characiformes</taxon>
        <taxon>Characoidei</taxon>
        <taxon>Pygocentrus</taxon>
    </lineage>
</organism>
<sequence length="126" mass="13853">MTGKGSPMTLRGAENKGSKLKLAEVEHAVTYSENSPAKKVKTHSTKSPAADVTNGFDTAWADAVREINHILSKYSEVLRERAETDAAQFEELESILSEAVSLESQLKEKKEHLRRSLAVISDKLQG</sequence>
<dbReference type="AlphaFoldDB" id="A0A3B4DKX0"/>
<dbReference type="Pfam" id="PF15219">
    <property type="entry name" value="TEX12"/>
    <property type="match status" value="1"/>
</dbReference>
<name>A0A3B4DKX0_PYGNA</name>
<evidence type="ECO:0000313" key="3">
    <source>
        <dbReference type="Proteomes" id="UP001501920"/>
    </source>
</evidence>
<dbReference type="Ensembl" id="ENSPNAT00000010942.2">
    <property type="protein sequence ID" value="ENSPNAP00000024120.1"/>
    <property type="gene ID" value="ENSPNAG00000008593.2"/>
</dbReference>
<evidence type="ECO:0000256" key="1">
    <source>
        <dbReference type="SAM" id="MobiDB-lite"/>
    </source>
</evidence>
<evidence type="ECO:0000313" key="2">
    <source>
        <dbReference type="Ensembl" id="ENSPNAP00000024120.1"/>
    </source>
</evidence>
<dbReference type="InterPro" id="IPR029193">
    <property type="entry name" value="TEX12"/>
</dbReference>
<protein>
    <submittedName>
        <fullName evidence="2">Uncharacterized protein</fullName>
    </submittedName>
</protein>
<reference evidence="2" key="3">
    <citation type="submission" date="2025-09" db="UniProtKB">
        <authorList>
            <consortium name="Ensembl"/>
        </authorList>
    </citation>
    <scope>IDENTIFICATION</scope>
</reference>
<proteinExistence type="predicted"/>
<dbReference type="PANTHER" id="PTHR37349">
    <property type="entry name" value="TESTIS-EXPRESSED PROTEIN 12"/>
    <property type="match status" value="1"/>
</dbReference>
<keyword evidence="3" id="KW-1185">Reference proteome</keyword>
<dbReference type="PANTHER" id="PTHR37349:SF1">
    <property type="entry name" value="TESTIS-EXPRESSED PROTEIN 12"/>
    <property type="match status" value="1"/>
</dbReference>
<dbReference type="GeneTree" id="ENSGT00990000204384"/>
<reference evidence="2" key="2">
    <citation type="submission" date="2025-08" db="UniProtKB">
        <authorList>
            <consortium name="Ensembl"/>
        </authorList>
    </citation>
    <scope>IDENTIFICATION</scope>
</reference>
<reference evidence="2 3" key="1">
    <citation type="submission" date="2020-10" db="EMBL/GenBank/DDBJ databases">
        <title>Pygocentrus nattereri (red-bellied piranha) genome, fPygNat1, primary haplotype.</title>
        <authorList>
            <person name="Myers G."/>
            <person name="Meyer A."/>
            <person name="Karagic N."/>
            <person name="Pippel M."/>
            <person name="Winkler S."/>
            <person name="Tracey A."/>
            <person name="Wood J."/>
            <person name="Formenti G."/>
            <person name="Howe K."/>
            <person name="Fedrigo O."/>
            <person name="Jarvis E.D."/>
        </authorList>
    </citation>
    <scope>NUCLEOTIDE SEQUENCE [LARGE SCALE GENOMIC DNA]</scope>
</reference>
<feature type="region of interest" description="Disordered" evidence="1">
    <location>
        <begin position="31"/>
        <end position="53"/>
    </location>
</feature>
<dbReference type="OMA" id="CDNSPAK"/>
<accession>A0A3B4DKX0</accession>